<dbReference type="RefSeq" id="WP_163829958.1">
    <property type="nucleotide sequence ID" value="NZ_JAAGUZ010000072.1"/>
</dbReference>
<dbReference type="Proteomes" id="UP000468928">
    <property type="component" value="Unassembled WGS sequence"/>
</dbReference>
<feature type="region of interest" description="Disordered" evidence="1">
    <location>
        <begin position="1"/>
        <end position="30"/>
    </location>
</feature>
<gene>
    <name evidence="3" type="ORF">GV789_22355</name>
</gene>
<reference evidence="3 4" key="1">
    <citation type="submission" date="2020-01" db="EMBL/GenBank/DDBJ databases">
        <title>Genetics and antimicrobial susceptibilities of Nocardia species isolated from the soil; a comparison with species isolated from humans.</title>
        <authorList>
            <person name="Carrasco G."/>
            <person name="Monzon S."/>
            <person name="Sansegundo M."/>
            <person name="Garcia E."/>
            <person name="Garrido N."/>
            <person name="Medina M.J."/>
            <person name="Villalon P."/>
            <person name="Ramirez-Arocha A.C."/>
            <person name="Jimenez P."/>
            <person name="Cuesta I."/>
            <person name="Valdezate S."/>
        </authorList>
    </citation>
    <scope>NUCLEOTIDE SEQUENCE [LARGE SCALE GENOMIC DNA]</scope>
    <source>
        <strain evidence="3 4">CNM20110639</strain>
    </source>
</reference>
<feature type="region of interest" description="Disordered" evidence="1">
    <location>
        <begin position="426"/>
        <end position="479"/>
    </location>
</feature>
<sequence length="672" mass="70684">MPPGQAPPAGPFPPNTGYGFGPQHGGLPAPPRRRRRTLLIASLVLLIVCALGIGGGVALWQLNDSGPTAEQRGRAALATAQLRLLDTPATHFTGTVKPSGASVGRLQVDLTITNVGDATGTVSVRDGVQMDYLGVGGKSFLQGDEQAWLAFGESADDAARYAGVPVLIGPERFGFDLASTLAPARLALALDPDAERGEDVTIGAPIEIDGHESTPVTSGSITTYLSNLDPADEPGADGSDRPVIDRIVSASSPGESGGDEELPEFTLDPVRGESDDADGMYEELPGRVDGLGDAVDSRVELGGNVNGHFLQNPCLGTCTIQFVISNTVTTSPDMRVTTVAFDYTVTMQSSVPIALGAGCNGSGTMPANGSTTLSCSATYNPQLIPAGQTRPITATIQMTVRALDPQQVTELRDKTADRGRKVKDIAEEAPNSYRRYTETGGTLPQPKWTQRYDRANSSAQERGSAGQPMREDQVAKVSSVMDRLGMSGPEKQKTIQALRNARSTPMGAEAADIIGKGHLAGAEGFKDLVSKFRGPAAARPAAMQELRLGDELYRRGSRDLVFGRTQEGQGRYDIDVGVKGPDGRVLFAYQAKEVSSIKGIRSATASVVKQLVDAPADRKVGILEVAAPSTALDPDTLRSLTDRSTSSGIAFVVRFSDGKELTIPDGAKVFPE</sequence>
<keyword evidence="2" id="KW-0812">Transmembrane</keyword>
<organism evidence="3 4">
    <name type="scientific">Nocardia cyriacigeorgica</name>
    <dbReference type="NCBI Taxonomy" id="135487"/>
    <lineage>
        <taxon>Bacteria</taxon>
        <taxon>Bacillati</taxon>
        <taxon>Actinomycetota</taxon>
        <taxon>Actinomycetes</taxon>
        <taxon>Mycobacteriales</taxon>
        <taxon>Nocardiaceae</taxon>
        <taxon>Nocardia</taxon>
    </lineage>
</organism>
<evidence type="ECO:0000313" key="4">
    <source>
        <dbReference type="Proteomes" id="UP000468928"/>
    </source>
</evidence>
<dbReference type="Gene3D" id="2.50.20.20">
    <property type="match status" value="1"/>
</dbReference>
<name>A0A6P1DAL9_9NOCA</name>
<protein>
    <submittedName>
        <fullName evidence="3">Uncharacterized protein</fullName>
    </submittedName>
</protein>
<keyword evidence="2" id="KW-1133">Transmembrane helix</keyword>
<comment type="caution">
    <text evidence="3">The sequence shown here is derived from an EMBL/GenBank/DDBJ whole genome shotgun (WGS) entry which is preliminary data.</text>
</comment>
<dbReference type="EMBL" id="JAAGUZ010000072">
    <property type="protein sequence ID" value="NEW47168.1"/>
    <property type="molecule type" value="Genomic_DNA"/>
</dbReference>
<dbReference type="AlphaFoldDB" id="A0A6P1DAL9"/>
<accession>A0A6P1DAL9</accession>
<evidence type="ECO:0000256" key="1">
    <source>
        <dbReference type="SAM" id="MobiDB-lite"/>
    </source>
</evidence>
<keyword evidence="2" id="KW-0472">Membrane</keyword>
<evidence type="ECO:0000256" key="2">
    <source>
        <dbReference type="SAM" id="Phobius"/>
    </source>
</evidence>
<evidence type="ECO:0000313" key="3">
    <source>
        <dbReference type="EMBL" id="NEW47168.1"/>
    </source>
</evidence>
<proteinExistence type="predicted"/>
<feature type="compositionally biased region" description="Pro residues" evidence="1">
    <location>
        <begin position="1"/>
        <end position="14"/>
    </location>
</feature>
<feature type="transmembrane region" description="Helical" evidence="2">
    <location>
        <begin position="38"/>
        <end position="62"/>
    </location>
</feature>